<evidence type="ECO:0000313" key="1">
    <source>
        <dbReference type="EMBL" id="GAD46037.1"/>
    </source>
</evidence>
<gene>
    <name evidence="1" type="ORF">ANG6_0532</name>
</gene>
<sequence>MEQKETIIELLKSRSMKQRELAESIYGEENYTLNILDELKKTRDRRNYYSS</sequence>
<protein>
    <submittedName>
        <fullName evidence="1">Uncharacterized protein</fullName>
    </submittedName>
</protein>
<name>A0AAN4P7V5_STRAP</name>
<reference evidence="2" key="1">
    <citation type="submission" date="2013-09" db="EMBL/GenBank/DDBJ databases">
        <title>Genome Sequences of seven clinical isolates and type strains of anginosus group streptococci.</title>
        <authorList>
            <person name="Maruyama F."/>
            <person name="Sakurai A."/>
            <person name="Ogura Y."/>
            <person name="Homma H."/>
            <person name="Takahashi N."/>
            <person name="Ohtsubo Y."/>
            <person name="Hoshino T."/>
            <person name="Okahashi N."/>
            <person name="Nakagawa I."/>
            <person name="Kimura S."/>
            <person name="Fujiwara T."/>
            <person name="Hayashi T."/>
            <person name="Shintani S."/>
        </authorList>
    </citation>
    <scope>NUCLEOTIDE SEQUENCE [LARGE SCALE GENOMIC DNA]</scope>
    <source>
        <strain evidence="2">T5</strain>
    </source>
</reference>
<evidence type="ECO:0000313" key="2">
    <source>
        <dbReference type="Proteomes" id="UP000016981"/>
    </source>
</evidence>
<dbReference type="EMBL" id="BASY01000003">
    <property type="protein sequence ID" value="GAD46037.1"/>
    <property type="molecule type" value="Genomic_DNA"/>
</dbReference>
<organism evidence="1 2">
    <name type="scientific">Streptococcus anginosus T5</name>
    <dbReference type="NCBI Taxonomy" id="1163302"/>
    <lineage>
        <taxon>Bacteria</taxon>
        <taxon>Bacillati</taxon>
        <taxon>Bacillota</taxon>
        <taxon>Bacilli</taxon>
        <taxon>Lactobacillales</taxon>
        <taxon>Streptococcaceae</taxon>
        <taxon>Streptococcus</taxon>
        <taxon>Streptococcus anginosus group</taxon>
    </lineage>
</organism>
<comment type="caution">
    <text evidence="1">The sequence shown here is derived from an EMBL/GenBank/DDBJ whole genome shotgun (WGS) entry which is preliminary data.</text>
</comment>
<accession>A0AAN4P7V5</accession>
<dbReference type="AlphaFoldDB" id="A0AAN4P7V5"/>
<dbReference type="Proteomes" id="UP000016981">
    <property type="component" value="Unassembled WGS sequence"/>
</dbReference>
<proteinExistence type="predicted"/>